<dbReference type="OrthoDB" id="3405758at2"/>
<protein>
    <submittedName>
        <fullName evidence="1">Uncharacterized protein</fullName>
    </submittedName>
</protein>
<name>A0A1C6RHH1_9ACTN</name>
<proteinExistence type="predicted"/>
<accession>A0A1C6RHH1</accession>
<reference evidence="2" key="1">
    <citation type="submission" date="2016-06" db="EMBL/GenBank/DDBJ databases">
        <authorList>
            <person name="Varghese N."/>
            <person name="Submissions Spin"/>
        </authorList>
    </citation>
    <scope>NUCLEOTIDE SEQUENCE [LARGE SCALE GENOMIC DNA]</scope>
    <source>
        <strain evidence="2">DSM 45431</strain>
    </source>
</reference>
<dbReference type="AlphaFoldDB" id="A0A1C6RHH1"/>
<sequence length="68" mass="7670">MAEQPKKGRQQAEGQLEKVAENIRGKFEDLLKGRFADRIKDGLFADQVDRGIDRGRADVKRREQGGSV</sequence>
<organism evidence="1 2">
    <name type="scientific">Micromonospora rhizosphaerae</name>
    <dbReference type="NCBI Taxonomy" id="568872"/>
    <lineage>
        <taxon>Bacteria</taxon>
        <taxon>Bacillati</taxon>
        <taxon>Actinomycetota</taxon>
        <taxon>Actinomycetes</taxon>
        <taxon>Micromonosporales</taxon>
        <taxon>Micromonosporaceae</taxon>
        <taxon>Micromonospora</taxon>
    </lineage>
</organism>
<dbReference type="RefSeq" id="WP_091337071.1">
    <property type="nucleotide sequence ID" value="NZ_FMHV01000002.1"/>
</dbReference>
<evidence type="ECO:0000313" key="1">
    <source>
        <dbReference type="EMBL" id="SCL16441.1"/>
    </source>
</evidence>
<gene>
    <name evidence="1" type="ORF">GA0070624_1017</name>
</gene>
<evidence type="ECO:0000313" key="2">
    <source>
        <dbReference type="Proteomes" id="UP000199413"/>
    </source>
</evidence>
<dbReference type="Proteomes" id="UP000199413">
    <property type="component" value="Unassembled WGS sequence"/>
</dbReference>
<keyword evidence="2" id="KW-1185">Reference proteome</keyword>
<dbReference type="EMBL" id="FMHV01000002">
    <property type="protein sequence ID" value="SCL16441.1"/>
    <property type="molecule type" value="Genomic_DNA"/>
</dbReference>
<dbReference type="STRING" id="568872.GA0070624_1017"/>